<dbReference type="SUPFAM" id="SSF55681">
    <property type="entry name" value="Class II aaRS and biotin synthetases"/>
    <property type="match status" value="1"/>
</dbReference>
<comment type="catalytic activity">
    <reaction evidence="11 12">
        <text>tRNA(Ser) + L-serine + ATP = L-seryl-tRNA(Ser) + AMP + diphosphate + H(+)</text>
        <dbReference type="Rhea" id="RHEA:12292"/>
        <dbReference type="Rhea" id="RHEA-COMP:9669"/>
        <dbReference type="Rhea" id="RHEA-COMP:9703"/>
        <dbReference type="ChEBI" id="CHEBI:15378"/>
        <dbReference type="ChEBI" id="CHEBI:30616"/>
        <dbReference type="ChEBI" id="CHEBI:33019"/>
        <dbReference type="ChEBI" id="CHEBI:33384"/>
        <dbReference type="ChEBI" id="CHEBI:78442"/>
        <dbReference type="ChEBI" id="CHEBI:78533"/>
        <dbReference type="ChEBI" id="CHEBI:456215"/>
        <dbReference type="EC" id="6.1.1.11"/>
    </reaction>
</comment>
<feature type="domain" description="Aminoacyl-transfer RNA synthetases class-II family profile" evidence="16">
    <location>
        <begin position="170"/>
        <end position="421"/>
    </location>
</feature>
<dbReference type="Proteomes" id="UP000215188">
    <property type="component" value="Unassembled WGS sequence"/>
</dbReference>
<dbReference type="NCBIfam" id="TIGR00414">
    <property type="entry name" value="serS"/>
    <property type="match status" value="1"/>
</dbReference>
<evidence type="ECO:0000256" key="4">
    <source>
        <dbReference type="ARBA" id="ARBA00022490"/>
    </source>
</evidence>
<accession>A0A229FU27</accession>
<dbReference type="PANTHER" id="PTHR43697:SF1">
    <property type="entry name" value="SERINE--TRNA LIGASE"/>
    <property type="match status" value="1"/>
</dbReference>
<keyword evidence="6 12" id="KW-0547">Nucleotide-binding</keyword>
<evidence type="ECO:0000256" key="12">
    <source>
        <dbReference type="HAMAP-Rule" id="MF_00176"/>
    </source>
</evidence>
<comment type="domain">
    <text evidence="12">Consists of two distinct domains, a catalytic core and a N-terminal extension that is involved in tRNA binding.</text>
</comment>
<comment type="subunit">
    <text evidence="12">Homodimer. The tRNA molecule binds across the dimer.</text>
</comment>
<keyword evidence="18" id="KW-1185">Reference proteome</keyword>
<dbReference type="GO" id="GO:0006434">
    <property type="term" value="P:seryl-tRNA aminoacylation"/>
    <property type="evidence" value="ECO:0007669"/>
    <property type="project" value="UniProtKB-UniRule"/>
</dbReference>
<evidence type="ECO:0000256" key="2">
    <source>
        <dbReference type="ARBA" id="ARBA00005045"/>
    </source>
</evidence>
<keyword evidence="4 12" id="KW-0963">Cytoplasm</keyword>
<dbReference type="Pfam" id="PF00587">
    <property type="entry name" value="tRNA-synt_2b"/>
    <property type="match status" value="1"/>
</dbReference>
<keyword evidence="9 12" id="KW-0030">Aminoacyl-tRNA synthetase</keyword>
<sequence length="436" mass="48572">MIDIQLLRKDLDTVAARLVERKFILDKDTFVSLESDRKQVQSRSEELQAKRNQLAKAVGMKKSKGEDASAEMAESTAVNQELQALTEKLTVVQSQLNHFLLNIPNIPHESVPSGKDESANQEVLRWGKIPSFDFPVKDHVDLATPLGLDFDSAVKLTGSRFAVMHGQIARLHRALAQFMLDNHIQIGYHEVAVPFIVNAESMKGTGQLPKFEADLFKVPRKVGGDDQDESVEAAYENFYLIPTAEVPVTNLMRDTITPAEQLPKKFVAHTPCFRSEAGSYGRDTRGMIRQHQFEKVELVQITKPDASMAALEELTSHAEAILQKLELPYRKVLLCTGDMGFGSVKTYDLEVWLPAQNTYREISSCSNMGDFQARRMQARFKTGQDKPELVHTLNGSGLAVGRTGVAILENYQQADGSIKIPKALQSYMGGLEKLTL</sequence>
<feature type="binding site" evidence="12 13">
    <location>
        <position position="297"/>
    </location>
    <ligand>
        <name>L-serine</name>
        <dbReference type="ChEBI" id="CHEBI:33384"/>
    </ligand>
</feature>
<evidence type="ECO:0000256" key="14">
    <source>
        <dbReference type="PIRSR" id="PIRSR001529-2"/>
    </source>
</evidence>
<keyword evidence="5 12" id="KW-0436">Ligase</keyword>
<feature type="binding site" evidence="12 14">
    <location>
        <begin position="361"/>
        <end position="364"/>
    </location>
    <ligand>
        <name>ATP</name>
        <dbReference type="ChEBI" id="CHEBI:30616"/>
    </ligand>
</feature>
<dbReference type="GO" id="GO:0004828">
    <property type="term" value="F:serine-tRNA ligase activity"/>
    <property type="evidence" value="ECO:0007669"/>
    <property type="project" value="UniProtKB-UniRule"/>
</dbReference>
<dbReference type="EC" id="6.1.1.11" evidence="12"/>
<dbReference type="InterPro" id="IPR010978">
    <property type="entry name" value="tRNA-bd_arm"/>
</dbReference>
<comment type="function">
    <text evidence="12">Catalyzes the attachment of serine to tRNA(Ser). Is also able to aminoacylate tRNA(Sec) with serine, to form the misacylated tRNA L-seryl-tRNA(Sec), which will be further converted into selenocysteinyl-tRNA(Sec).</text>
</comment>
<feature type="binding site" evidence="12 14">
    <location>
        <begin position="274"/>
        <end position="276"/>
    </location>
    <ligand>
        <name>ATP</name>
        <dbReference type="ChEBI" id="CHEBI:30616"/>
    </ligand>
</feature>
<feature type="binding site" evidence="13">
    <location>
        <position position="243"/>
    </location>
    <ligand>
        <name>L-serine</name>
        <dbReference type="ChEBI" id="CHEBI:33384"/>
    </ligand>
</feature>
<dbReference type="CDD" id="cd00770">
    <property type="entry name" value="SerRS_core"/>
    <property type="match status" value="1"/>
</dbReference>
<name>A0A229FU27_9BURK</name>
<organism evidence="17 18">
    <name type="scientific">Polynucleobacter cosmopolitanus</name>
    <dbReference type="NCBI Taxonomy" id="351345"/>
    <lineage>
        <taxon>Bacteria</taxon>
        <taxon>Pseudomonadati</taxon>
        <taxon>Pseudomonadota</taxon>
        <taxon>Betaproteobacteria</taxon>
        <taxon>Burkholderiales</taxon>
        <taxon>Burkholderiaceae</taxon>
        <taxon>Polynucleobacter</taxon>
    </lineage>
</organism>
<evidence type="ECO:0000313" key="18">
    <source>
        <dbReference type="Proteomes" id="UP000215188"/>
    </source>
</evidence>
<evidence type="ECO:0000256" key="3">
    <source>
        <dbReference type="ARBA" id="ARBA00010728"/>
    </source>
</evidence>
<keyword evidence="7 12" id="KW-0067">ATP-binding</keyword>
<evidence type="ECO:0000256" key="7">
    <source>
        <dbReference type="ARBA" id="ARBA00022840"/>
    </source>
</evidence>
<keyword evidence="15" id="KW-0175">Coiled coil</keyword>
<dbReference type="GO" id="GO:0005524">
    <property type="term" value="F:ATP binding"/>
    <property type="evidence" value="ECO:0007669"/>
    <property type="project" value="UniProtKB-UniRule"/>
</dbReference>
<gene>
    <name evidence="12" type="primary">serS</name>
    <name evidence="17" type="ORF">AOC33_07685</name>
</gene>
<comment type="subcellular location">
    <subcellularLocation>
        <location evidence="1 12">Cytoplasm</location>
    </subcellularLocation>
</comment>
<evidence type="ECO:0000256" key="11">
    <source>
        <dbReference type="ARBA" id="ARBA00048823"/>
    </source>
</evidence>
<evidence type="ECO:0000256" key="10">
    <source>
        <dbReference type="ARBA" id="ARBA00047929"/>
    </source>
</evidence>
<dbReference type="PIRSF" id="PIRSF001529">
    <property type="entry name" value="Ser-tRNA-synth_IIa"/>
    <property type="match status" value="1"/>
</dbReference>
<comment type="caution">
    <text evidence="17">The sequence shown here is derived from an EMBL/GenBank/DDBJ whole genome shotgun (WGS) entry which is preliminary data.</text>
</comment>
<evidence type="ECO:0000313" key="17">
    <source>
        <dbReference type="EMBL" id="OXL15170.1"/>
    </source>
</evidence>
<protein>
    <recommendedName>
        <fullName evidence="12">Serine--tRNA ligase</fullName>
        <ecNumber evidence="12">6.1.1.11</ecNumber>
    </recommendedName>
    <alternativeName>
        <fullName evidence="12">Seryl-tRNA synthetase</fullName>
        <shortName evidence="12">SerRS</shortName>
    </alternativeName>
    <alternativeName>
        <fullName evidence="12">Seryl-tRNA(Ser/Sec) synthetase</fullName>
    </alternativeName>
</protein>
<evidence type="ECO:0000256" key="8">
    <source>
        <dbReference type="ARBA" id="ARBA00022917"/>
    </source>
</evidence>
<dbReference type="AlphaFoldDB" id="A0A229FU27"/>
<dbReference type="EMBL" id="NJGG01000002">
    <property type="protein sequence ID" value="OXL15170.1"/>
    <property type="molecule type" value="Genomic_DNA"/>
</dbReference>
<dbReference type="PROSITE" id="PS50862">
    <property type="entry name" value="AA_TRNA_LIGASE_II"/>
    <property type="match status" value="1"/>
</dbReference>
<dbReference type="InterPro" id="IPR002314">
    <property type="entry name" value="aa-tRNA-synt_IIb"/>
</dbReference>
<dbReference type="OrthoDB" id="9804647at2"/>
<evidence type="ECO:0000256" key="1">
    <source>
        <dbReference type="ARBA" id="ARBA00004496"/>
    </source>
</evidence>
<dbReference type="InterPro" id="IPR006195">
    <property type="entry name" value="aa-tRNA-synth_II"/>
</dbReference>
<dbReference type="HAMAP" id="MF_00176">
    <property type="entry name" value="Ser_tRNA_synth_type1"/>
    <property type="match status" value="1"/>
</dbReference>
<dbReference type="InterPro" id="IPR002317">
    <property type="entry name" value="Ser-tRNA-ligase_type_1"/>
</dbReference>
<feature type="binding site" evidence="13">
    <location>
        <position position="394"/>
    </location>
    <ligand>
        <name>L-serine</name>
        <dbReference type="ChEBI" id="CHEBI:33384"/>
    </ligand>
</feature>
<reference evidence="17 18" key="1">
    <citation type="submission" date="2017-06" db="EMBL/GenBank/DDBJ databases">
        <title>Reclassification of a Polynucleobacter cosmopolitanus strain isolated from tropical Lake Victoria as Polynucleobacter victoriensis comb. nov.</title>
        <authorList>
            <person name="Hahn M.W."/>
        </authorList>
    </citation>
    <scope>NUCLEOTIDE SEQUENCE [LARGE SCALE GENOMIC DNA]</scope>
    <source>
        <strain evidence="17 18">MWH-MoIso2</strain>
    </source>
</reference>
<comment type="similarity">
    <text evidence="3 12">Belongs to the class-II aminoacyl-tRNA synthetase family. Type-1 seryl-tRNA synthetase subfamily.</text>
</comment>
<keyword evidence="8 12" id="KW-0648">Protein biosynthesis</keyword>
<dbReference type="InterPro" id="IPR045864">
    <property type="entry name" value="aa-tRNA-synth_II/BPL/LPL"/>
</dbReference>
<feature type="binding site" evidence="12">
    <location>
        <begin position="243"/>
        <end position="245"/>
    </location>
    <ligand>
        <name>L-serine</name>
        <dbReference type="ChEBI" id="CHEBI:33384"/>
    </ligand>
</feature>
<dbReference type="PRINTS" id="PR00981">
    <property type="entry name" value="TRNASYNTHSER"/>
</dbReference>
<feature type="binding site" evidence="13">
    <location>
        <position position="274"/>
    </location>
    <ligand>
        <name>L-serine</name>
        <dbReference type="ChEBI" id="CHEBI:33384"/>
    </ligand>
</feature>
<comment type="caution">
    <text evidence="12">Lacks conserved residue(s) required for the propagation of feature annotation.</text>
</comment>
<dbReference type="Pfam" id="PF02403">
    <property type="entry name" value="Seryl_tRNA_N"/>
    <property type="match status" value="1"/>
</dbReference>
<dbReference type="SUPFAM" id="SSF46589">
    <property type="entry name" value="tRNA-binding arm"/>
    <property type="match status" value="1"/>
</dbReference>
<evidence type="ECO:0000256" key="15">
    <source>
        <dbReference type="SAM" id="Coils"/>
    </source>
</evidence>
<dbReference type="UniPathway" id="UPA00906">
    <property type="reaction ID" value="UER00895"/>
</dbReference>
<evidence type="ECO:0000256" key="9">
    <source>
        <dbReference type="ARBA" id="ARBA00023146"/>
    </source>
</evidence>
<dbReference type="PANTHER" id="PTHR43697">
    <property type="entry name" value="SERYL-TRNA SYNTHETASE"/>
    <property type="match status" value="1"/>
</dbReference>
<dbReference type="InterPro" id="IPR033729">
    <property type="entry name" value="SerRS_core"/>
</dbReference>
<evidence type="ECO:0000256" key="5">
    <source>
        <dbReference type="ARBA" id="ARBA00022598"/>
    </source>
</evidence>
<comment type="catalytic activity">
    <reaction evidence="10 12">
        <text>tRNA(Sec) + L-serine + ATP = L-seryl-tRNA(Sec) + AMP + diphosphate + H(+)</text>
        <dbReference type="Rhea" id="RHEA:42580"/>
        <dbReference type="Rhea" id="RHEA-COMP:9742"/>
        <dbReference type="Rhea" id="RHEA-COMP:10128"/>
        <dbReference type="ChEBI" id="CHEBI:15378"/>
        <dbReference type="ChEBI" id="CHEBI:30616"/>
        <dbReference type="ChEBI" id="CHEBI:33019"/>
        <dbReference type="ChEBI" id="CHEBI:33384"/>
        <dbReference type="ChEBI" id="CHEBI:78442"/>
        <dbReference type="ChEBI" id="CHEBI:78533"/>
        <dbReference type="ChEBI" id="CHEBI:456215"/>
        <dbReference type="EC" id="6.1.1.11"/>
    </reaction>
</comment>
<dbReference type="RefSeq" id="WP_089516400.1">
    <property type="nucleotide sequence ID" value="NZ_NJGG01000002.1"/>
</dbReference>
<evidence type="ECO:0000256" key="6">
    <source>
        <dbReference type="ARBA" id="ARBA00022741"/>
    </source>
</evidence>
<dbReference type="Gene3D" id="3.30.930.10">
    <property type="entry name" value="Bira Bifunctional Protein, Domain 2"/>
    <property type="match status" value="1"/>
</dbReference>
<feature type="coiled-coil region" evidence="15">
    <location>
        <begin position="30"/>
        <end position="57"/>
    </location>
</feature>
<evidence type="ECO:0000256" key="13">
    <source>
        <dbReference type="PIRSR" id="PIRSR001529-1"/>
    </source>
</evidence>
<dbReference type="InterPro" id="IPR015866">
    <property type="entry name" value="Ser-tRNA-synth_1_N"/>
</dbReference>
<comment type="pathway">
    <text evidence="2 12">Aminoacyl-tRNA biosynthesis; selenocysteinyl-tRNA(Sec) biosynthesis; L-seryl-tRNA(Sec) from L-serine and tRNA(Sec): step 1/1.</text>
</comment>
<dbReference type="GO" id="GO:0016260">
    <property type="term" value="P:selenocysteine biosynthetic process"/>
    <property type="evidence" value="ECO:0007669"/>
    <property type="project" value="UniProtKB-UniRule"/>
</dbReference>
<dbReference type="GO" id="GO:0005737">
    <property type="term" value="C:cytoplasm"/>
    <property type="evidence" value="ECO:0007669"/>
    <property type="project" value="UniProtKB-SubCell"/>
</dbReference>
<feature type="binding site" evidence="12">
    <location>
        <position position="396"/>
    </location>
    <ligand>
        <name>L-serine</name>
        <dbReference type="ChEBI" id="CHEBI:33384"/>
    </ligand>
</feature>
<dbReference type="InterPro" id="IPR042103">
    <property type="entry name" value="SerRS_1_N_sf"/>
</dbReference>
<dbReference type="Gene3D" id="1.10.287.40">
    <property type="entry name" value="Serine-tRNA synthetase, tRNA binding domain"/>
    <property type="match status" value="1"/>
</dbReference>
<evidence type="ECO:0000259" key="16">
    <source>
        <dbReference type="PROSITE" id="PS50862"/>
    </source>
</evidence>
<proteinExistence type="inferred from homology"/>